<protein>
    <submittedName>
        <fullName evidence="4">Sigma D regulator</fullName>
    </submittedName>
</protein>
<dbReference type="OrthoDB" id="5567237at2"/>
<keyword evidence="1 3" id="KW-0805">Transcription regulation</keyword>
<dbReference type="KEGG" id="lpv:HYN51_11475"/>
<dbReference type="PIRSF" id="PIRSF016548">
    <property type="entry name" value="Rsd_AlgQ"/>
    <property type="match status" value="1"/>
</dbReference>
<dbReference type="Proteomes" id="UP000244908">
    <property type="component" value="Chromosome"/>
</dbReference>
<keyword evidence="2 3" id="KW-0804">Transcription</keyword>
<reference evidence="4 5" key="1">
    <citation type="journal article" date="2019" name="Int. J. Syst. Evol. Microbiol.">
        <title>Limnobaculum parvum gen. nov., sp. nov., isolated from a freshwater lake.</title>
        <authorList>
            <person name="Baek C."/>
            <person name="Shin S.K."/>
            <person name="Yi H."/>
        </authorList>
    </citation>
    <scope>NUCLEOTIDE SEQUENCE [LARGE SCALE GENOMIC DNA]</scope>
    <source>
        <strain evidence="4 5">HYN0051</strain>
    </source>
</reference>
<dbReference type="InterPro" id="IPR007448">
    <property type="entry name" value="Sigma70_reg_Rsd_AlgQ"/>
</dbReference>
<dbReference type="EMBL" id="CP029185">
    <property type="protein sequence ID" value="AWH89122.1"/>
    <property type="molecule type" value="Genomic_DNA"/>
</dbReference>
<comment type="similarity">
    <text evidence="3">Belongs to the Rsd/AlgQ family.</text>
</comment>
<dbReference type="AlphaFoldDB" id="A0A2Y9TZV8"/>
<evidence type="ECO:0000313" key="4">
    <source>
        <dbReference type="EMBL" id="AWH89122.1"/>
    </source>
</evidence>
<dbReference type="NCBIfam" id="NF008723">
    <property type="entry name" value="PRK11718.1"/>
    <property type="match status" value="1"/>
</dbReference>
<name>A0A2Y9TZV8_9GAMM</name>
<proteinExistence type="inferred from homology"/>
<evidence type="ECO:0000313" key="5">
    <source>
        <dbReference type="Proteomes" id="UP000244908"/>
    </source>
</evidence>
<sequence length="165" mass="19028">MLNQLESLAERVGGKIKLIDQWLESRKNLLVTYYRLVGIKPNKEKNVPLDEKALIDFGHHLVDYLSSCHFHIYDKVITQEEGASSPNLLIGQKAYPRLEENTQKIMAFYDNYVEKGINEDTILQLHEDLSTVGELLERRFSLEDKLIQEATNSWLSHHSSTASEK</sequence>
<organism evidence="4 5">
    <name type="scientific">Limnobaculum parvum</name>
    <dbReference type="NCBI Taxonomy" id="2172103"/>
    <lineage>
        <taxon>Bacteria</taxon>
        <taxon>Pseudomonadati</taxon>
        <taxon>Pseudomonadota</taxon>
        <taxon>Gammaproteobacteria</taxon>
        <taxon>Enterobacterales</taxon>
        <taxon>Budviciaceae</taxon>
        <taxon>Limnobaculum</taxon>
    </lineage>
</organism>
<dbReference type="Gene3D" id="1.20.120.1370">
    <property type="entry name" value="Regulator of RNA polymerase sigma(70) subunit, domain 4"/>
    <property type="match status" value="1"/>
</dbReference>
<keyword evidence="5" id="KW-1185">Reference proteome</keyword>
<dbReference type="RefSeq" id="WP_108901177.1">
    <property type="nucleotide sequence ID" value="NZ_CP029185.2"/>
</dbReference>
<evidence type="ECO:0000256" key="2">
    <source>
        <dbReference type="ARBA" id="ARBA00023163"/>
    </source>
</evidence>
<gene>
    <name evidence="4" type="ORF">HYN51_11475</name>
</gene>
<dbReference type="InterPro" id="IPR038309">
    <property type="entry name" value="Rsd/AlgQ_sf"/>
</dbReference>
<dbReference type="Pfam" id="PF04353">
    <property type="entry name" value="Rsd_AlgQ"/>
    <property type="match status" value="1"/>
</dbReference>
<dbReference type="GO" id="GO:0006355">
    <property type="term" value="P:regulation of DNA-templated transcription"/>
    <property type="evidence" value="ECO:0007669"/>
    <property type="project" value="InterPro"/>
</dbReference>
<evidence type="ECO:0000256" key="3">
    <source>
        <dbReference type="RuleBase" id="RU004409"/>
    </source>
</evidence>
<accession>A0A2Y9TZV8</accession>
<evidence type="ECO:0000256" key="1">
    <source>
        <dbReference type="ARBA" id="ARBA00023015"/>
    </source>
</evidence>